<dbReference type="InterPro" id="IPR029063">
    <property type="entry name" value="SAM-dependent_MTases_sf"/>
</dbReference>
<accession>A0ABT6NDS6</accession>
<dbReference type="InterPro" id="IPR013216">
    <property type="entry name" value="Methyltransf_11"/>
</dbReference>
<name>A0ABT6NDS6_9FIRM</name>
<sequence length="155" mass="18022">MTVEQFRKLSPNHFTPVDIILEWQRDDIKLHCGESDKNKVTWCNNSLFQADESVDIIVLSEIENSQIDVSQILKESRRTLKKNGRIFVSVGSFSGLNPFGRLKSKYKINQFMELLEVLVSDLNLLIDKNYILEGDQVYLELVKLESDYIKKRIVI</sequence>
<dbReference type="SUPFAM" id="SSF53335">
    <property type="entry name" value="S-adenosyl-L-methionine-dependent methyltransferases"/>
    <property type="match status" value="1"/>
</dbReference>
<gene>
    <name evidence="2" type="ORF">QE109_10205</name>
</gene>
<dbReference type="GO" id="GO:0032259">
    <property type="term" value="P:methylation"/>
    <property type="evidence" value="ECO:0007669"/>
    <property type="project" value="UniProtKB-KW"/>
</dbReference>
<organism evidence="2 3">
    <name type="scientific">Fusibacter bizertensis</name>
    <dbReference type="NCBI Taxonomy" id="1488331"/>
    <lineage>
        <taxon>Bacteria</taxon>
        <taxon>Bacillati</taxon>
        <taxon>Bacillota</taxon>
        <taxon>Clostridia</taxon>
        <taxon>Eubacteriales</taxon>
        <taxon>Eubacteriales Family XII. Incertae Sedis</taxon>
        <taxon>Fusibacter</taxon>
    </lineage>
</organism>
<evidence type="ECO:0000313" key="2">
    <source>
        <dbReference type="EMBL" id="MDH8678520.1"/>
    </source>
</evidence>
<dbReference type="Pfam" id="PF08241">
    <property type="entry name" value="Methyltransf_11"/>
    <property type="match status" value="1"/>
</dbReference>
<dbReference type="EMBL" id="JARYZI010000006">
    <property type="protein sequence ID" value="MDH8678520.1"/>
    <property type="molecule type" value="Genomic_DNA"/>
</dbReference>
<protein>
    <submittedName>
        <fullName evidence="2">Methyltransferase domain-containing protein</fullName>
    </submittedName>
</protein>
<dbReference type="Gene3D" id="3.40.50.150">
    <property type="entry name" value="Vaccinia Virus protein VP39"/>
    <property type="match status" value="1"/>
</dbReference>
<dbReference type="RefSeq" id="WP_281094371.1">
    <property type="nucleotide sequence ID" value="NZ_JARYZI010000006.1"/>
</dbReference>
<dbReference type="GO" id="GO:0008168">
    <property type="term" value="F:methyltransferase activity"/>
    <property type="evidence" value="ECO:0007669"/>
    <property type="project" value="UniProtKB-KW"/>
</dbReference>
<dbReference type="Proteomes" id="UP001158045">
    <property type="component" value="Unassembled WGS sequence"/>
</dbReference>
<keyword evidence="2" id="KW-0808">Transferase</keyword>
<comment type="caution">
    <text evidence="2">The sequence shown here is derived from an EMBL/GenBank/DDBJ whole genome shotgun (WGS) entry which is preliminary data.</text>
</comment>
<feature type="domain" description="Methyltransferase type 11" evidence="1">
    <location>
        <begin position="49"/>
        <end position="88"/>
    </location>
</feature>
<evidence type="ECO:0000259" key="1">
    <source>
        <dbReference type="Pfam" id="PF08241"/>
    </source>
</evidence>
<keyword evidence="3" id="KW-1185">Reference proteome</keyword>
<keyword evidence="2" id="KW-0489">Methyltransferase</keyword>
<proteinExistence type="predicted"/>
<reference evidence="2 3" key="1">
    <citation type="submission" date="2023-04" db="EMBL/GenBank/DDBJ databases">
        <title>Fusibacter bizertensis strain WBS, isolated from littoral bottom sediments of the Arctic seas - biochemical and genomic analysis.</title>
        <authorList>
            <person name="Brioukhanov A.L."/>
        </authorList>
    </citation>
    <scope>NUCLEOTIDE SEQUENCE [LARGE SCALE GENOMIC DNA]</scope>
    <source>
        <strain evidence="2 3">WBS</strain>
    </source>
</reference>
<evidence type="ECO:0000313" key="3">
    <source>
        <dbReference type="Proteomes" id="UP001158045"/>
    </source>
</evidence>